<keyword evidence="3" id="KW-1185">Reference proteome</keyword>
<protein>
    <submittedName>
        <fullName evidence="2">ATP-binding domain-containing protein</fullName>
    </submittedName>
</protein>
<dbReference type="SUPFAM" id="SSF52540">
    <property type="entry name" value="P-loop containing nucleoside triphosphate hydrolases"/>
    <property type="match status" value="1"/>
</dbReference>
<evidence type="ECO:0000313" key="3">
    <source>
        <dbReference type="Proteomes" id="UP001151002"/>
    </source>
</evidence>
<keyword evidence="2" id="KW-0067">ATP-binding</keyword>
<proteinExistence type="predicted"/>
<sequence length="230" mass="24756">MTNGVVTQNRIWRFGGDLARLAAAVRAGDDDAVVALLRSGGEQLQFVETPALSCADLRHEVTATLSEAEAAARGDAGTALERLESHRLLCAHRRGPYGVARWASEIESWLPSAAGAEWAPGRPLLITANDYDAGLYNGDTGVVIQTPDGPRAAFARGDQTVLIPPSRLSEAQPLYAMTVHRSQGSQFDRVSLVLPPETSPLLTRELFYIAVTRPRAGCASWVARKPSGRR</sequence>
<keyword evidence="2" id="KW-0547">Nucleotide-binding</keyword>
<gene>
    <name evidence="2" type="ORF">OWR29_00110</name>
</gene>
<feature type="domain" description="UvrD-like helicase C-terminal" evidence="1">
    <location>
        <begin position="174"/>
        <end position="216"/>
    </location>
</feature>
<dbReference type="EMBL" id="JAPNTZ010000001">
    <property type="protein sequence ID" value="MCY1136383.1"/>
    <property type="molecule type" value="Genomic_DNA"/>
</dbReference>
<dbReference type="CDD" id="cd18809">
    <property type="entry name" value="SF1_C_RecD"/>
    <property type="match status" value="1"/>
</dbReference>
<evidence type="ECO:0000259" key="1">
    <source>
        <dbReference type="Pfam" id="PF13538"/>
    </source>
</evidence>
<dbReference type="Proteomes" id="UP001151002">
    <property type="component" value="Unassembled WGS sequence"/>
</dbReference>
<reference evidence="2" key="1">
    <citation type="submission" date="2022-11" db="EMBL/GenBank/DDBJ databases">
        <authorList>
            <person name="Somphong A."/>
            <person name="Phongsopitanun W."/>
        </authorList>
    </citation>
    <scope>NUCLEOTIDE SEQUENCE</scope>
    <source>
        <strain evidence="2">Pm04-4</strain>
    </source>
</reference>
<dbReference type="InterPro" id="IPR027785">
    <property type="entry name" value="UvrD-like_helicase_C"/>
</dbReference>
<dbReference type="InterPro" id="IPR027417">
    <property type="entry name" value="P-loop_NTPase"/>
</dbReference>
<dbReference type="Gene3D" id="3.40.50.300">
    <property type="entry name" value="P-loop containing nucleotide triphosphate hydrolases"/>
    <property type="match status" value="2"/>
</dbReference>
<organism evidence="2 3">
    <name type="scientific">Paractinoplanes pyxinae</name>
    <dbReference type="NCBI Taxonomy" id="2997416"/>
    <lineage>
        <taxon>Bacteria</taxon>
        <taxon>Bacillati</taxon>
        <taxon>Actinomycetota</taxon>
        <taxon>Actinomycetes</taxon>
        <taxon>Micromonosporales</taxon>
        <taxon>Micromonosporaceae</taxon>
        <taxon>Paractinoplanes</taxon>
    </lineage>
</organism>
<comment type="caution">
    <text evidence="2">The sequence shown here is derived from an EMBL/GenBank/DDBJ whole genome shotgun (WGS) entry which is preliminary data.</text>
</comment>
<dbReference type="RefSeq" id="WP_267560096.1">
    <property type="nucleotide sequence ID" value="NZ_JAPNTZ010000001.1"/>
</dbReference>
<accession>A0ABT4AQ63</accession>
<evidence type="ECO:0000313" key="2">
    <source>
        <dbReference type="EMBL" id="MCY1136383.1"/>
    </source>
</evidence>
<dbReference type="Pfam" id="PF13538">
    <property type="entry name" value="UvrD_C_2"/>
    <property type="match status" value="1"/>
</dbReference>
<name>A0ABT4AQ63_9ACTN</name>
<dbReference type="GO" id="GO:0005524">
    <property type="term" value="F:ATP binding"/>
    <property type="evidence" value="ECO:0007669"/>
    <property type="project" value="UniProtKB-KW"/>
</dbReference>